<dbReference type="EMBL" id="CP013970">
    <property type="protein sequence ID" value="AXF75240.1"/>
    <property type="molecule type" value="Genomic_DNA"/>
</dbReference>
<dbReference type="InterPro" id="IPR029044">
    <property type="entry name" value="Nucleotide-diphossugar_trans"/>
</dbReference>
<evidence type="ECO:0000313" key="1">
    <source>
        <dbReference type="EMBL" id="AXF75240.1"/>
    </source>
</evidence>
<dbReference type="AlphaFoldDB" id="A0A0M2KGM2"/>
<dbReference type="Proteomes" id="UP000033924">
    <property type="component" value="Unassembled WGS sequence"/>
</dbReference>
<keyword evidence="3" id="KW-1185">Reference proteome</keyword>
<protein>
    <submittedName>
        <fullName evidence="2">Uncharacterized protein</fullName>
    </submittedName>
</protein>
<organism evidence="2 3">
    <name type="scientific">Erwinia tracheiphila</name>
    <dbReference type="NCBI Taxonomy" id="65700"/>
    <lineage>
        <taxon>Bacteria</taxon>
        <taxon>Pseudomonadati</taxon>
        <taxon>Pseudomonadota</taxon>
        <taxon>Gammaproteobacteria</taxon>
        <taxon>Enterobacterales</taxon>
        <taxon>Erwiniaceae</taxon>
        <taxon>Erwinia</taxon>
    </lineage>
</organism>
<evidence type="ECO:0000313" key="3">
    <source>
        <dbReference type="Proteomes" id="UP000033924"/>
    </source>
</evidence>
<name>A0A0M2KGM2_9GAMM</name>
<dbReference type="SUPFAM" id="SSF53448">
    <property type="entry name" value="Nucleotide-diphospho-sugar transferases"/>
    <property type="match status" value="1"/>
</dbReference>
<reference evidence="2 3" key="1">
    <citation type="submission" date="2015-01" db="EMBL/GenBank/DDBJ databases">
        <title>Erwinia tracheiphila.</title>
        <authorList>
            <person name="Shapiro L.R."/>
        </authorList>
    </citation>
    <scope>NUCLEOTIDE SEQUENCE [LARGE SCALE GENOMIC DNA]</scope>
    <source>
        <strain evidence="2 3">BuffGH</strain>
    </source>
</reference>
<dbReference type="EMBL" id="JXNU01000001">
    <property type="protein sequence ID" value="KKF38114.1"/>
    <property type="molecule type" value="Genomic_DNA"/>
</dbReference>
<reference evidence="1 4" key="2">
    <citation type="submission" date="2016-01" db="EMBL/GenBank/DDBJ databases">
        <authorList>
            <person name="Oliw E.H."/>
        </authorList>
    </citation>
    <scope>NUCLEOTIDE SEQUENCE [LARGE SCALE GENOMIC DNA]</scope>
    <source>
        <strain evidence="1 4">MDcuke</strain>
    </source>
</reference>
<evidence type="ECO:0000313" key="2">
    <source>
        <dbReference type="EMBL" id="KKF38114.1"/>
    </source>
</evidence>
<proteinExistence type="predicted"/>
<accession>A0A0M2KGM2</accession>
<evidence type="ECO:0000313" key="4">
    <source>
        <dbReference type="Proteomes" id="UP000264980"/>
    </source>
</evidence>
<sequence>MLGEMALEKGTLQVNSLLRLLNKVVGYDGQFLGQLYQQGYYATLSDYFRLLILIEYGACTWMQITCITNR</sequence>
<dbReference type="Proteomes" id="UP000264980">
    <property type="component" value="Chromosome"/>
</dbReference>
<gene>
    <name evidence="1" type="ORF">AV903_02560</name>
    <name evidence="2" type="ORF">SY86_00945</name>
</gene>
<dbReference type="PATRIC" id="fig|65700.7.peg.239"/>